<dbReference type="GO" id="GO:0012505">
    <property type="term" value="C:endomembrane system"/>
    <property type="evidence" value="ECO:0007669"/>
    <property type="project" value="TreeGrafter"/>
</dbReference>
<dbReference type="AlphaFoldDB" id="A0AAF3EDT7"/>
<reference evidence="5" key="1">
    <citation type="submission" date="2024-02" db="UniProtKB">
        <authorList>
            <consortium name="WormBaseParasite"/>
        </authorList>
    </citation>
    <scope>IDENTIFICATION</scope>
</reference>
<keyword evidence="2" id="KW-0325">Glycoprotein</keyword>
<sequence length="392" mass="43373">MSNKTKSTSPSSKKIDKENRLEAKTLLSTKAVLLSLLFSLIFASAGTYLFAKPLIDPVAYSLPEVPVFEGGLKRNEKLGKAEKLLLDQIYGPESLAIHPITGHLWAGLKTGLICEIAIGFDEKVEIKRAVSLTNFTDCDGSYSTQPRCGRPLGLRMTPKGELLVADAYLGLYIIDLDKEKVSKLFGSGSEVGNDLTRPTRYLNDLDVLPDGRIVVSESSHRFDDRDFILDLFEHRPNGRLLTFKPQIGEIRALKKDLYFPNGVQAIGDYVYYSEMGMARIQKINCKNLEVTTVVDGLPGYPDNIRLDPLGQLLVPIPTMRDNFDAWLAERPKLRGFLTKVLSPRMLTFIAVVDVLAVDVEAVDDEEAVDVDAVDAVLVVAVVDEQSEQLDGQ</sequence>
<dbReference type="Pfam" id="PF03088">
    <property type="entry name" value="Str_synth"/>
    <property type="match status" value="1"/>
</dbReference>
<proteinExistence type="inferred from homology"/>
<name>A0AAF3EDT7_9BILA</name>
<accession>A0AAF3EDT7</accession>
<protein>
    <recommendedName>
        <fullName evidence="3">Strictosidine synthase conserved region domain-containing protein</fullName>
    </recommendedName>
</protein>
<organism evidence="4 5">
    <name type="scientific">Mesorhabditis belari</name>
    <dbReference type="NCBI Taxonomy" id="2138241"/>
    <lineage>
        <taxon>Eukaryota</taxon>
        <taxon>Metazoa</taxon>
        <taxon>Ecdysozoa</taxon>
        <taxon>Nematoda</taxon>
        <taxon>Chromadorea</taxon>
        <taxon>Rhabditida</taxon>
        <taxon>Rhabditina</taxon>
        <taxon>Rhabditomorpha</taxon>
        <taxon>Rhabditoidea</taxon>
        <taxon>Rhabditidae</taxon>
        <taxon>Mesorhabditinae</taxon>
        <taxon>Mesorhabditis</taxon>
    </lineage>
</organism>
<comment type="similarity">
    <text evidence="1">Belongs to the strictosidine synthase family.</text>
</comment>
<dbReference type="SUPFAM" id="SSF63829">
    <property type="entry name" value="Calcium-dependent phosphotriesterase"/>
    <property type="match status" value="1"/>
</dbReference>
<evidence type="ECO:0000313" key="4">
    <source>
        <dbReference type="Proteomes" id="UP000887575"/>
    </source>
</evidence>
<dbReference type="InterPro" id="IPR018119">
    <property type="entry name" value="Strictosidine_synth_cons-reg"/>
</dbReference>
<dbReference type="WBParaSite" id="MBELARI_LOCUS12132">
    <property type="protein sequence ID" value="MBELARI_LOCUS12132"/>
    <property type="gene ID" value="MBELARI_LOCUS12132"/>
</dbReference>
<evidence type="ECO:0000256" key="2">
    <source>
        <dbReference type="ARBA" id="ARBA00023180"/>
    </source>
</evidence>
<dbReference type="PANTHER" id="PTHR10426:SF124">
    <property type="entry name" value="STRICTOSIDINE SYNTHASE CONSERVED REGION DOMAIN-CONTAINING PROTEIN"/>
    <property type="match status" value="1"/>
</dbReference>
<dbReference type="Pfam" id="PF20067">
    <property type="entry name" value="SSL_N"/>
    <property type="match status" value="1"/>
</dbReference>
<feature type="domain" description="Strictosidine synthase conserved region" evidence="3">
    <location>
        <begin position="203"/>
        <end position="283"/>
    </location>
</feature>
<evidence type="ECO:0000313" key="5">
    <source>
        <dbReference type="WBParaSite" id="MBELARI_LOCUS12132"/>
    </source>
</evidence>
<dbReference type="Gene3D" id="2.120.10.30">
    <property type="entry name" value="TolB, C-terminal domain"/>
    <property type="match status" value="1"/>
</dbReference>
<dbReference type="Proteomes" id="UP000887575">
    <property type="component" value="Unassembled WGS sequence"/>
</dbReference>
<dbReference type="InterPro" id="IPR011042">
    <property type="entry name" value="6-blade_b-propeller_TolB-like"/>
</dbReference>
<evidence type="ECO:0000256" key="1">
    <source>
        <dbReference type="ARBA" id="ARBA00009191"/>
    </source>
</evidence>
<dbReference type="GO" id="GO:0016787">
    <property type="term" value="F:hydrolase activity"/>
    <property type="evidence" value="ECO:0007669"/>
    <property type="project" value="TreeGrafter"/>
</dbReference>
<dbReference type="PANTHER" id="PTHR10426">
    <property type="entry name" value="STRICTOSIDINE SYNTHASE-RELATED"/>
    <property type="match status" value="1"/>
</dbReference>
<keyword evidence="4" id="KW-1185">Reference proteome</keyword>
<evidence type="ECO:0000259" key="3">
    <source>
        <dbReference type="Pfam" id="PF03088"/>
    </source>
</evidence>